<comment type="similarity">
    <text evidence="1 2">Belongs to the glycosyl hydrolase 31 family.</text>
</comment>
<dbReference type="GO" id="GO:0030246">
    <property type="term" value="F:carbohydrate binding"/>
    <property type="evidence" value="ECO:0007669"/>
    <property type="project" value="InterPro"/>
</dbReference>
<dbReference type="EMBL" id="LS974202">
    <property type="protein sequence ID" value="SSC12253.1"/>
    <property type="molecule type" value="Genomic_DNA"/>
</dbReference>
<dbReference type="InterPro" id="IPR048395">
    <property type="entry name" value="Glyco_hydro_31_C"/>
</dbReference>
<dbReference type="GO" id="GO:0005975">
    <property type="term" value="P:carbohydrate metabolic process"/>
    <property type="evidence" value="ECO:0007669"/>
    <property type="project" value="InterPro"/>
</dbReference>
<feature type="domain" description="Lmo2446-like N-terminal" evidence="5">
    <location>
        <begin position="4"/>
        <end position="75"/>
    </location>
</feature>
<dbReference type="CDD" id="cd06597">
    <property type="entry name" value="GH31_transferase_CtsY"/>
    <property type="match status" value="1"/>
</dbReference>
<dbReference type="PANTHER" id="PTHR43863:SF2">
    <property type="entry name" value="MALTASE-GLUCOAMYLASE"/>
    <property type="match status" value="1"/>
</dbReference>
<evidence type="ECO:0000313" key="6">
    <source>
        <dbReference type="EMBL" id="SSC12253.1"/>
    </source>
</evidence>
<dbReference type="InterPro" id="IPR055242">
    <property type="entry name" value="Lmo2446-like_N"/>
</dbReference>
<keyword evidence="2 6" id="KW-0378">Hydrolase</keyword>
<dbReference type="PANTHER" id="PTHR43863">
    <property type="entry name" value="HYDROLASE, PUTATIVE (AFU_ORTHOLOGUE AFUA_1G03140)-RELATED"/>
    <property type="match status" value="1"/>
</dbReference>
<organism evidence="6 7">
    <name type="scientific">Mesotoga infera</name>
    <dbReference type="NCBI Taxonomy" id="1236046"/>
    <lineage>
        <taxon>Bacteria</taxon>
        <taxon>Thermotogati</taxon>
        <taxon>Thermotogota</taxon>
        <taxon>Thermotogae</taxon>
        <taxon>Kosmotogales</taxon>
        <taxon>Kosmotogaceae</taxon>
        <taxon>Mesotoga</taxon>
    </lineage>
</organism>
<dbReference type="Pfam" id="PF01055">
    <property type="entry name" value="Glyco_hydro_31_2nd"/>
    <property type="match status" value="1"/>
</dbReference>
<dbReference type="InterPro" id="IPR011013">
    <property type="entry name" value="Gal_mutarotase_sf_dom"/>
</dbReference>
<accession>A0A7Z7LE13</accession>
<dbReference type="InterPro" id="IPR000322">
    <property type="entry name" value="Glyco_hydro_31_TIM"/>
</dbReference>
<dbReference type="InterPro" id="IPR051816">
    <property type="entry name" value="Glycosyl_Hydrolase_31"/>
</dbReference>
<keyword evidence="2" id="KW-0326">Glycosidase</keyword>
<dbReference type="Pfam" id="PF21365">
    <property type="entry name" value="Glyco_hydro_31_3rd"/>
    <property type="match status" value="1"/>
</dbReference>
<evidence type="ECO:0000259" key="3">
    <source>
        <dbReference type="Pfam" id="PF01055"/>
    </source>
</evidence>
<dbReference type="Gene3D" id="2.60.40.10">
    <property type="entry name" value="Immunoglobulins"/>
    <property type="match status" value="1"/>
</dbReference>
<dbReference type="Gene3D" id="2.60.40.4040">
    <property type="match status" value="1"/>
</dbReference>
<sequence>MEIIHTPFGIDDPYFIVQGYEREPREPLEGDRVKVSFVTDPMVVGQRAWIEVQSDGKRYKRRAQYQLNHGGKAHWEVNIDGESAGVTVRYRFIAGRGPSTYVTSEWYEYTVCKWIEAKRFLSLKNNRLTVNRSDATSCDCLKEAYLLTDGKELYDLKIILEREEGERFYGLGEHFDAITIPEGEERYIHVYDQYKVQRSRGYAPVPFILSDRGRAILIDTGFLSSFKIDGSKITLSVYTKGCSIEGTEIQFWKEDSPLKAIEKIHKIARPCPPPLWALGPWLSANQWNSQKKVMEVLRETVQRDLPATTLVIEAWADEQTFYIFNGAEYDPVSGDDKFSLKDFRFREPWPDPVEMINKLHERGIRLVLWQIPVIKSFDESTPQPAIDIRYGSSRGYFARTRDGSDYRIPAARWHEGNVVVDFYNEEAAKWWASKREYLVEELGVDGFKTDGGEHLWGRDTLTAAGSAAKVRNTYPERYFETVSGILREEGILFSRAGYTRSPAHTLFWVGDEDSTWEALRDNITAGLNVSISGNPFWGWDIAGFSGEVPTMELYRRSIELAVFTPIFQLHSEDSGDPSPSSERTPWNLAKAWKDESIIDYYRNFASLRMTLSPYIYRESLHAAQASLPLTLPLFLIEKDNDPEGLAYLFGRDMVVSPAVDEEMKERRVFLPEGQWVNLWNGRTHSEQIVIEGDRTEVFLRKGALIPLSIPPEGTLFGTNWSQEETGLLFVGSEFPENLEVLPSSPARRLARISGVESGIIKIEWREIE</sequence>
<dbReference type="CDD" id="cd14752">
    <property type="entry name" value="GH31_N"/>
    <property type="match status" value="1"/>
</dbReference>
<dbReference type="Pfam" id="PF22681">
    <property type="entry name" value="Lmo2446-like_N"/>
    <property type="match status" value="1"/>
</dbReference>
<dbReference type="RefSeq" id="WP_169698617.1">
    <property type="nucleotide sequence ID" value="NZ_LS974202.1"/>
</dbReference>
<dbReference type="AlphaFoldDB" id="A0A7Z7LE13"/>
<evidence type="ECO:0000259" key="5">
    <source>
        <dbReference type="Pfam" id="PF22681"/>
    </source>
</evidence>
<dbReference type="Gene3D" id="3.20.20.80">
    <property type="entry name" value="Glycosidases"/>
    <property type="match status" value="1"/>
</dbReference>
<dbReference type="SUPFAM" id="SSF51011">
    <property type="entry name" value="Glycosyl hydrolase domain"/>
    <property type="match status" value="1"/>
</dbReference>
<proteinExistence type="inferred from homology"/>
<evidence type="ECO:0000256" key="1">
    <source>
        <dbReference type="ARBA" id="ARBA00007806"/>
    </source>
</evidence>
<evidence type="ECO:0000256" key="2">
    <source>
        <dbReference type="RuleBase" id="RU361185"/>
    </source>
</evidence>
<name>A0A7Z7LE13_9BACT</name>
<dbReference type="SUPFAM" id="SSF74650">
    <property type="entry name" value="Galactose mutarotase-like"/>
    <property type="match status" value="1"/>
</dbReference>
<feature type="domain" description="Glycosyl hydrolase family 31 C-terminal" evidence="4">
    <location>
        <begin position="631"/>
        <end position="705"/>
    </location>
</feature>
<feature type="domain" description="Glycoside hydrolase family 31 TIM barrel" evidence="3">
    <location>
        <begin position="272"/>
        <end position="617"/>
    </location>
</feature>
<reference evidence="6 7" key="1">
    <citation type="submission" date="2017-01" db="EMBL/GenBank/DDBJ databases">
        <authorList>
            <person name="Erauso G."/>
        </authorList>
    </citation>
    <scope>NUCLEOTIDE SEQUENCE [LARGE SCALE GENOMIC DNA]</scope>
    <source>
        <strain evidence="6">MESINF1</strain>
    </source>
</reference>
<gene>
    <name evidence="6" type="ORF">MESINF_0804</name>
</gene>
<evidence type="ECO:0000313" key="7">
    <source>
        <dbReference type="Proteomes" id="UP000250796"/>
    </source>
</evidence>
<protein>
    <submittedName>
        <fullName evidence="6">Glycoside hydrolase family 31</fullName>
    </submittedName>
</protein>
<evidence type="ECO:0000259" key="4">
    <source>
        <dbReference type="Pfam" id="PF21365"/>
    </source>
</evidence>
<dbReference type="SUPFAM" id="SSF51445">
    <property type="entry name" value="(Trans)glycosidases"/>
    <property type="match status" value="1"/>
</dbReference>
<dbReference type="GO" id="GO:0004553">
    <property type="term" value="F:hydrolase activity, hydrolyzing O-glycosyl compounds"/>
    <property type="evidence" value="ECO:0007669"/>
    <property type="project" value="InterPro"/>
</dbReference>
<keyword evidence="7" id="KW-1185">Reference proteome</keyword>
<dbReference type="Proteomes" id="UP000250796">
    <property type="component" value="Chromosome MESINF"/>
</dbReference>
<dbReference type="InterPro" id="IPR013783">
    <property type="entry name" value="Ig-like_fold"/>
</dbReference>
<dbReference type="KEGG" id="minf:MESINF_0804"/>
<dbReference type="Gene3D" id="2.60.40.1760">
    <property type="entry name" value="glycosyl hydrolase (family 31)"/>
    <property type="match status" value="1"/>
</dbReference>
<dbReference type="InterPro" id="IPR017853">
    <property type="entry name" value="GH"/>
</dbReference>